<dbReference type="AlphaFoldDB" id="A0A9Q3K8E0"/>
<name>A0A9Q3K8E0_9BASI</name>
<comment type="caution">
    <text evidence="2">The sequence shown here is derived from an EMBL/GenBank/DDBJ whole genome shotgun (WGS) entry which is preliminary data.</text>
</comment>
<evidence type="ECO:0000313" key="3">
    <source>
        <dbReference type="Proteomes" id="UP000765509"/>
    </source>
</evidence>
<evidence type="ECO:0000313" key="2">
    <source>
        <dbReference type="EMBL" id="MBW0575147.1"/>
    </source>
</evidence>
<gene>
    <name evidence="2" type="ORF">O181_114862</name>
</gene>
<sequence>MATTRSGRSHSIQSNGYGPGHSSNRSKRQELQPIGEAYMEDTRAFTSSKRFARAFEDLLESPEAEINSITVISSEKLLTKRNRDIPVLVQELVYESKEAGGGTSSKPLDR</sequence>
<accession>A0A9Q3K8E0</accession>
<reference evidence="2" key="1">
    <citation type="submission" date="2021-03" db="EMBL/GenBank/DDBJ databases">
        <title>Draft genome sequence of rust myrtle Austropuccinia psidii MF-1, a brazilian biotype.</title>
        <authorList>
            <person name="Quecine M.C."/>
            <person name="Pachon D.M.R."/>
            <person name="Bonatelli M.L."/>
            <person name="Correr F.H."/>
            <person name="Franceschini L.M."/>
            <person name="Leite T.F."/>
            <person name="Margarido G.R.A."/>
            <person name="Almeida C.A."/>
            <person name="Ferrarezi J.A."/>
            <person name="Labate C.A."/>
        </authorList>
    </citation>
    <scope>NUCLEOTIDE SEQUENCE</scope>
    <source>
        <strain evidence="2">MF-1</strain>
    </source>
</reference>
<dbReference type="Proteomes" id="UP000765509">
    <property type="component" value="Unassembled WGS sequence"/>
</dbReference>
<evidence type="ECO:0000256" key="1">
    <source>
        <dbReference type="SAM" id="MobiDB-lite"/>
    </source>
</evidence>
<keyword evidence="3" id="KW-1185">Reference proteome</keyword>
<proteinExistence type="predicted"/>
<feature type="region of interest" description="Disordered" evidence="1">
    <location>
        <begin position="1"/>
        <end position="37"/>
    </location>
</feature>
<organism evidence="2 3">
    <name type="scientific">Austropuccinia psidii MF-1</name>
    <dbReference type="NCBI Taxonomy" id="1389203"/>
    <lineage>
        <taxon>Eukaryota</taxon>
        <taxon>Fungi</taxon>
        <taxon>Dikarya</taxon>
        <taxon>Basidiomycota</taxon>
        <taxon>Pucciniomycotina</taxon>
        <taxon>Pucciniomycetes</taxon>
        <taxon>Pucciniales</taxon>
        <taxon>Sphaerophragmiaceae</taxon>
        <taxon>Austropuccinia</taxon>
    </lineage>
</organism>
<dbReference type="EMBL" id="AVOT02095685">
    <property type="protein sequence ID" value="MBW0575147.1"/>
    <property type="molecule type" value="Genomic_DNA"/>
</dbReference>
<feature type="compositionally biased region" description="Polar residues" evidence="1">
    <location>
        <begin position="1"/>
        <end position="16"/>
    </location>
</feature>
<protein>
    <submittedName>
        <fullName evidence="2">Uncharacterized protein</fullName>
    </submittedName>
</protein>